<dbReference type="AlphaFoldDB" id="A0A699UWC0"/>
<reference evidence="2" key="1">
    <citation type="journal article" date="2019" name="Sci. Rep.">
        <title>Draft genome of Tanacetum cinerariifolium, the natural source of mosquito coil.</title>
        <authorList>
            <person name="Yamashiro T."/>
            <person name="Shiraishi A."/>
            <person name="Satake H."/>
            <person name="Nakayama K."/>
        </authorList>
    </citation>
    <scope>NUCLEOTIDE SEQUENCE</scope>
</reference>
<sequence length="79" mass="9096">MNDERLRGLELVKTGIIRLITKIGLIIIHRLTLKSFMKTSAISTTRYTELEVDNRDYNEHRSHKTHKNSSGFAKVGGKR</sequence>
<feature type="region of interest" description="Disordered" evidence="1">
    <location>
        <begin position="58"/>
        <end position="79"/>
    </location>
</feature>
<evidence type="ECO:0000256" key="1">
    <source>
        <dbReference type="SAM" id="MobiDB-lite"/>
    </source>
</evidence>
<proteinExistence type="predicted"/>
<name>A0A699UWC0_TANCI</name>
<comment type="caution">
    <text evidence="2">The sequence shown here is derived from an EMBL/GenBank/DDBJ whole genome shotgun (WGS) entry which is preliminary data.</text>
</comment>
<dbReference type="EMBL" id="BKCJ011363048">
    <property type="protein sequence ID" value="GFD25736.1"/>
    <property type="molecule type" value="Genomic_DNA"/>
</dbReference>
<evidence type="ECO:0000313" key="2">
    <source>
        <dbReference type="EMBL" id="GFD25736.1"/>
    </source>
</evidence>
<accession>A0A699UWC0</accession>
<organism evidence="2">
    <name type="scientific">Tanacetum cinerariifolium</name>
    <name type="common">Dalmatian daisy</name>
    <name type="synonym">Chrysanthemum cinerariifolium</name>
    <dbReference type="NCBI Taxonomy" id="118510"/>
    <lineage>
        <taxon>Eukaryota</taxon>
        <taxon>Viridiplantae</taxon>
        <taxon>Streptophyta</taxon>
        <taxon>Embryophyta</taxon>
        <taxon>Tracheophyta</taxon>
        <taxon>Spermatophyta</taxon>
        <taxon>Magnoliopsida</taxon>
        <taxon>eudicotyledons</taxon>
        <taxon>Gunneridae</taxon>
        <taxon>Pentapetalae</taxon>
        <taxon>asterids</taxon>
        <taxon>campanulids</taxon>
        <taxon>Asterales</taxon>
        <taxon>Asteraceae</taxon>
        <taxon>Asteroideae</taxon>
        <taxon>Anthemideae</taxon>
        <taxon>Anthemidinae</taxon>
        <taxon>Tanacetum</taxon>
    </lineage>
</organism>
<gene>
    <name evidence="2" type="ORF">Tci_897705</name>
</gene>
<protein>
    <submittedName>
        <fullName evidence="2">Uncharacterized protein</fullName>
    </submittedName>
</protein>